<dbReference type="InterPro" id="IPR002347">
    <property type="entry name" value="SDR_fam"/>
</dbReference>
<evidence type="ECO:0000313" key="3">
    <source>
        <dbReference type="EMBL" id="KAF2488557.1"/>
    </source>
</evidence>
<keyword evidence="2" id="KW-0560">Oxidoreductase</keyword>
<dbReference type="PRINTS" id="PR00081">
    <property type="entry name" value="GDHRDH"/>
</dbReference>
<comment type="similarity">
    <text evidence="1">Belongs to the short-chain dehydrogenases/reductases (SDR) family.</text>
</comment>
<dbReference type="SUPFAM" id="SSF51735">
    <property type="entry name" value="NAD(P)-binding Rossmann-fold domains"/>
    <property type="match status" value="1"/>
</dbReference>
<organism evidence="3 4">
    <name type="scientific">Lophium mytilinum</name>
    <dbReference type="NCBI Taxonomy" id="390894"/>
    <lineage>
        <taxon>Eukaryota</taxon>
        <taxon>Fungi</taxon>
        <taxon>Dikarya</taxon>
        <taxon>Ascomycota</taxon>
        <taxon>Pezizomycotina</taxon>
        <taxon>Dothideomycetes</taxon>
        <taxon>Pleosporomycetidae</taxon>
        <taxon>Mytilinidiales</taxon>
        <taxon>Mytilinidiaceae</taxon>
        <taxon>Lophium</taxon>
    </lineage>
</organism>
<accession>A0A6A6QAS9</accession>
<dbReference type="PANTHER" id="PTHR24320">
    <property type="entry name" value="RETINOL DEHYDROGENASE"/>
    <property type="match status" value="1"/>
</dbReference>
<evidence type="ECO:0000256" key="1">
    <source>
        <dbReference type="ARBA" id="ARBA00006484"/>
    </source>
</evidence>
<dbReference type="PANTHER" id="PTHR24320:SF154">
    <property type="entry name" value="OXIDOREDUCTASE, SHORT-CHAIN DEHYDROGENASE_REDUCTASE FAMILY (AFU_ORTHOLOGUE AFUA_2G04560)"/>
    <property type="match status" value="1"/>
</dbReference>
<proteinExistence type="inferred from homology"/>
<gene>
    <name evidence="3" type="ORF">BU16DRAFT_600780</name>
</gene>
<evidence type="ECO:0000256" key="2">
    <source>
        <dbReference type="ARBA" id="ARBA00023002"/>
    </source>
</evidence>
<dbReference type="AlphaFoldDB" id="A0A6A6QAS9"/>
<dbReference type="InterPro" id="IPR036291">
    <property type="entry name" value="NAD(P)-bd_dom_sf"/>
</dbReference>
<name>A0A6A6QAS9_9PEZI</name>
<dbReference type="Pfam" id="PF00106">
    <property type="entry name" value="adh_short"/>
    <property type="match status" value="1"/>
</dbReference>
<reference evidence="3" key="1">
    <citation type="journal article" date="2020" name="Stud. Mycol.">
        <title>101 Dothideomycetes genomes: a test case for predicting lifestyles and emergence of pathogens.</title>
        <authorList>
            <person name="Haridas S."/>
            <person name="Albert R."/>
            <person name="Binder M."/>
            <person name="Bloem J."/>
            <person name="Labutti K."/>
            <person name="Salamov A."/>
            <person name="Andreopoulos B."/>
            <person name="Baker S."/>
            <person name="Barry K."/>
            <person name="Bills G."/>
            <person name="Bluhm B."/>
            <person name="Cannon C."/>
            <person name="Castanera R."/>
            <person name="Culley D."/>
            <person name="Daum C."/>
            <person name="Ezra D."/>
            <person name="Gonzalez J."/>
            <person name="Henrissat B."/>
            <person name="Kuo A."/>
            <person name="Liang C."/>
            <person name="Lipzen A."/>
            <person name="Lutzoni F."/>
            <person name="Magnuson J."/>
            <person name="Mondo S."/>
            <person name="Nolan M."/>
            <person name="Ohm R."/>
            <person name="Pangilinan J."/>
            <person name="Park H.-J."/>
            <person name="Ramirez L."/>
            <person name="Alfaro M."/>
            <person name="Sun H."/>
            <person name="Tritt A."/>
            <person name="Yoshinaga Y."/>
            <person name="Zwiers L.-H."/>
            <person name="Turgeon B."/>
            <person name="Goodwin S."/>
            <person name="Spatafora J."/>
            <person name="Crous P."/>
            <person name="Grigoriev I."/>
        </authorList>
    </citation>
    <scope>NUCLEOTIDE SEQUENCE</scope>
    <source>
        <strain evidence="3">CBS 269.34</strain>
    </source>
</reference>
<protein>
    <submittedName>
        <fullName evidence="3">Dehydrogenase with different specificitie</fullName>
    </submittedName>
</protein>
<evidence type="ECO:0000313" key="4">
    <source>
        <dbReference type="Proteomes" id="UP000799750"/>
    </source>
</evidence>
<sequence>MGGITFDPAKDVPDLAGKVIFITGGTSGLGAESLSQIAVHNPAHIYFTGRNASSATSTISSLKTLAPNTGLTFIPMDQSSLASVKTAITANFTHSRLDVLLCNAGIMNKPPGQTTDGYELQFGTNHMSHALLIKLLLPTLLKTAELPGSDVRIIILTSQGMKMGSLNNLNALRTPGKSMFPGGQMMRYGNSKLANLMYAKQLSILYPQLTCLSIHPGVVKTGLVAEQGYLHKAIIYASQLGSLLEPEQGAWNQVWASVGDVKGVENGGYYEPVGKGGLDGGRCANVKLAGELWDWTQKELEGW</sequence>
<dbReference type="GO" id="GO:0016491">
    <property type="term" value="F:oxidoreductase activity"/>
    <property type="evidence" value="ECO:0007669"/>
    <property type="project" value="UniProtKB-KW"/>
</dbReference>
<keyword evidence="4" id="KW-1185">Reference proteome</keyword>
<dbReference type="Gene3D" id="3.40.50.720">
    <property type="entry name" value="NAD(P)-binding Rossmann-like Domain"/>
    <property type="match status" value="1"/>
</dbReference>
<dbReference type="OrthoDB" id="191139at2759"/>
<dbReference type="EMBL" id="MU004202">
    <property type="protein sequence ID" value="KAF2488557.1"/>
    <property type="molecule type" value="Genomic_DNA"/>
</dbReference>
<dbReference type="Proteomes" id="UP000799750">
    <property type="component" value="Unassembled WGS sequence"/>
</dbReference>